<keyword evidence="3" id="KW-0012">Acyltransferase</keyword>
<keyword evidence="5" id="KW-1185">Reference proteome</keyword>
<proteinExistence type="inferred from homology"/>
<dbReference type="AlphaFoldDB" id="A0AAW0KLI2"/>
<evidence type="ECO:0000256" key="1">
    <source>
        <dbReference type="ARBA" id="ARBA00009861"/>
    </source>
</evidence>
<dbReference type="InterPro" id="IPR023213">
    <property type="entry name" value="CAT-like_dom_sf"/>
</dbReference>
<dbReference type="Proteomes" id="UP000237347">
    <property type="component" value="Unassembled WGS sequence"/>
</dbReference>
<protein>
    <submittedName>
        <fullName evidence="4">Vinorine synthase</fullName>
    </submittedName>
</protein>
<evidence type="ECO:0000313" key="4">
    <source>
        <dbReference type="EMBL" id="KAK7839513.1"/>
    </source>
</evidence>
<dbReference type="PANTHER" id="PTHR31623:SF110">
    <property type="entry name" value="VINORINE SYNTHASE-LIKE"/>
    <property type="match status" value="1"/>
</dbReference>
<dbReference type="Pfam" id="PF02458">
    <property type="entry name" value="Transferase"/>
    <property type="match status" value="2"/>
</dbReference>
<sequence length="552" mass="61364">MYESLKEIGGLGSIEEADYFGFSSWYNFGFYEADFGWGKPIWVSSIGSSGSVFMNLVILADTRLGDGIEAWVTLDEQDMARLEFNPELLTFASLDPTKTMKMEVGIVSKEQVKPSSPTPSYLRTFKFSLLDQLIPAPYGPVILFYPINDSSNLSNIPKRLELLKKSSSEILTLYYPLAGKIKDDLCIDCNDEGAYFVEAQVNVCLSEFLSQPDLLLLHKFLPCELILKESYVGTYVTNIQASFFKCGGIAIALCIAHKILDGIAFSTFLKAWAKMARGSYEVVSVYPNSDATNLFPTNDLWLRDLSMAMFGSSLKKGKSVTRRFVFHASAIATLKVQATSSCVQHPRHVEVVSAFIWKHAMAASRENNGFQKPSILTHVVNPRRKLEPPLPEYSTGNLLWIAGARCRGNDESGLQGLVCKIRSGISKINGDFVKKLRAEKRKSVIYESLKEIGGLESNEELDCFGFNSWCNFGFYEVDFGWGKPIWVSSIGTSDSVFSNLIILNDTRLGDGIEAWVTIDEQDMARLECNPELLAFAPLDPSPLMVGHSIANL</sequence>
<comment type="similarity">
    <text evidence="1">Belongs to the plant acyltransferase family.</text>
</comment>
<organism evidence="4 5">
    <name type="scientific">Quercus suber</name>
    <name type="common">Cork oak</name>
    <dbReference type="NCBI Taxonomy" id="58331"/>
    <lineage>
        <taxon>Eukaryota</taxon>
        <taxon>Viridiplantae</taxon>
        <taxon>Streptophyta</taxon>
        <taxon>Embryophyta</taxon>
        <taxon>Tracheophyta</taxon>
        <taxon>Spermatophyta</taxon>
        <taxon>Magnoliopsida</taxon>
        <taxon>eudicotyledons</taxon>
        <taxon>Gunneridae</taxon>
        <taxon>Pentapetalae</taxon>
        <taxon>rosids</taxon>
        <taxon>fabids</taxon>
        <taxon>Fagales</taxon>
        <taxon>Fagaceae</taxon>
        <taxon>Quercus</taxon>
    </lineage>
</organism>
<evidence type="ECO:0000256" key="2">
    <source>
        <dbReference type="ARBA" id="ARBA00022679"/>
    </source>
</evidence>
<dbReference type="Gene3D" id="3.30.559.10">
    <property type="entry name" value="Chloramphenicol acetyltransferase-like domain"/>
    <property type="match status" value="3"/>
</dbReference>
<comment type="caution">
    <text evidence="4">The sequence shown here is derived from an EMBL/GenBank/DDBJ whole genome shotgun (WGS) entry which is preliminary data.</text>
</comment>
<accession>A0AAW0KLI2</accession>
<evidence type="ECO:0000313" key="5">
    <source>
        <dbReference type="Proteomes" id="UP000237347"/>
    </source>
</evidence>
<reference evidence="4 5" key="1">
    <citation type="journal article" date="2018" name="Sci. Data">
        <title>The draft genome sequence of cork oak.</title>
        <authorList>
            <person name="Ramos A.M."/>
            <person name="Usie A."/>
            <person name="Barbosa P."/>
            <person name="Barros P.M."/>
            <person name="Capote T."/>
            <person name="Chaves I."/>
            <person name="Simoes F."/>
            <person name="Abreu I."/>
            <person name="Carrasquinho I."/>
            <person name="Faro C."/>
            <person name="Guimaraes J.B."/>
            <person name="Mendonca D."/>
            <person name="Nobrega F."/>
            <person name="Rodrigues L."/>
            <person name="Saibo N.J.M."/>
            <person name="Varela M.C."/>
            <person name="Egas C."/>
            <person name="Matos J."/>
            <person name="Miguel C.M."/>
            <person name="Oliveira M.M."/>
            <person name="Ricardo C.P."/>
            <person name="Goncalves S."/>
        </authorList>
    </citation>
    <scope>NUCLEOTIDE SEQUENCE [LARGE SCALE GENOMIC DNA]</scope>
    <source>
        <strain evidence="5">cv. HL8</strain>
    </source>
</reference>
<gene>
    <name evidence="4" type="primary">ACT_42</name>
    <name evidence="4" type="ORF">CFP56_017979</name>
</gene>
<dbReference type="PANTHER" id="PTHR31623">
    <property type="entry name" value="F21J9.9"/>
    <property type="match status" value="1"/>
</dbReference>
<dbReference type="GO" id="GO:0016746">
    <property type="term" value="F:acyltransferase activity"/>
    <property type="evidence" value="ECO:0007669"/>
    <property type="project" value="UniProtKB-KW"/>
</dbReference>
<name>A0AAW0KLI2_QUESU</name>
<keyword evidence="2" id="KW-0808">Transferase</keyword>
<evidence type="ECO:0000256" key="3">
    <source>
        <dbReference type="ARBA" id="ARBA00023315"/>
    </source>
</evidence>
<dbReference type="EMBL" id="PKMF04000282">
    <property type="protein sequence ID" value="KAK7839513.1"/>
    <property type="molecule type" value="Genomic_DNA"/>
</dbReference>